<dbReference type="AlphaFoldDB" id="A0A914YWS8"/>
<dbReference type="GO" id="GO:0042626">
    <property type="term" value="F:ATPase-coupled transmembrane transporter activity"/>
    <property type="evidence" value="ECO:0007669"/>
    <property type="project" value="TreeGrafter"/>
</dbReference>
<keyword evidence="9" id="KW-1185">Reference proteome</keyword>
<comment type="subcellular location">
    <subcellularLocation>
        <location evidence="1">Membrane</location>
        <topology evidence="1">Multi-pass membrane protein</topology>
    </subcellularLocation>
</comment>
<evidence type="ECO:0000256" key="3">
    <source>
        <dbReference type="ARBA" id="ARBA00022448"/>
    </source>
</evidence>
<dbReference type="InterPro" id="IPR027417">
    <property type="entry name" value="P-loop_NTPase"/>
</dbReference>
<dbReference type="PANTHER" id="PTHR48041:SF89">
    <property type="entry name" value="FI03229P"/>
    <property type="match status" value="1"/>
</dbReference>
<evidence type="ECO:0000256" key="6">
    <source>
        <dbReference type="ARBA" id="ARBA00023136"/>
    </source>
</evidence>
<dbReference type="PROSITE" id="PS50893">
    <property type="entry name" value="ABC_TRANSPORTER_2"/>
    <property type="match status" value="1"/>
</dbReference>
<dbReference type="Gene3D" id="3.40.50.300">
    <property type="entry name" value="P-loop containing nucleotide triphosphate hydrolases"/>
    <property type="match status" value="1"/>
</dbReference>
<dbReference type="SUPFAM" id="SSF52540">
    <property type="entry name" value="P-loop containing nucleoside triphosphate hydrolases"/>
    <property type="match status" value="1"/>
</dbReference>
<evidence type="ECO:0000256" key="2">
    <source>
        <dbReference type="ARBA" id="ARBA00005814"/>
    </source>
</evidence>
<evidence type="ECO:0000259" key="8">
    <source>
        <dbReference type="PROSITE" id="PS50893"/>
    </source>
</evidence>
<dbReference type="InterPro" id="IPR050352">
    <property type="entry name" value="ABCG_transporters"/>
</dbReference>
<name>A0A914YWS8_9BILA</name>
<reference evidence="10" key="1">
    <citation type="submission" date="2022-11" db="UniProtKB">
        <authorList>
            <consortium name="WormBaseParasite"/>
        </authorList>
    </citation>
    <scope>IDENTIFICATION</scope>
</reference>
<proteinExistence type="inferred from homology"/>
<sequence>MIPSNLPIPEKHHHQHYGGHRFLPNGDILLPQNRFRSLNRPKLNVQTNNFNPKSHQTHVKNVSRSEWDLRNSVGLPFPPPPNTNLAYTSSSGQSPATSVVESAAGNSGDEHQSEQFISINQNSNNGGGFFRSQRHHGHYFSNAELFAQPFLGFNYLKYAKACDFEQNNTNAPHIRITDLFYELDSRSTFDLAMLRSNKPVPLIRGITFELFGGDTLCLMYSSYSEVECFLRILTNFDLPRGKISGKFEINGHQLRQKQFAERVAFVSTDSLPKWLTALEYLDYYSQLQKPSTNAVPRRRMITQLIHGLALGPLKHRLCKDLSFTEQQRLKIAAKMLLDTDILIIDNLLSEIDLYDYAFILDFVRDWAQRFSRIVIFAGIPSTLELLTMFRKTTIMASGRLMYFGESSQMCEYFQSIGFPTPSFKNPCDYYGKFLNTTHSVSFDYHIIFS</sequence>
<accession>A0A914YWS8</accession>
<comment type="similarity">
    <text evidence="2">Belongs to the ABC transporter superfamily. ABCG family. Eye pigment precursor importer (TC 3.A.1.204) subfamily.</text>
</comment>
<feature type="region of interest" description="Disordered" evidence="7">
    <location>
        <begin position="1"/>
        <end position="20"/>
    </location>
</feature>
<feature type="compositionally biased region" description="Polar residues" evidence="7">
    <location>
        <begin position="83"/>
        <end position="100"/>
    </location>
</feature>
<keyword evidence="5" id="KW-1133">Transmembrane helix</keyword>
<dbReference type="InterPro" id="IPR003439">
    <property type="entry name" value="ABC_transporter-like_ATP-bd"/>
</dbReference>
<dbReference type="GO" id="GO:0005886">
    <property type="term" value="C:plasma membrane"/>
    <property type="evidence" value="ECO:0007669"/>
    <property type="project" value="TreeGrafter"/>
</dbReference>
<feature type="domain" description="ABC transporter" evidence="8">
    <location>
        <begin position="174"/>
        <end position="422"/>
    </location>
</feature>
<dbReference type="Proteomes" id="UP000887577">
    <property type="component" value="Unplaced"/>
</dbReference>
<dbReference type="PANTHER" id="PTHR48041">
    <property type="entry name" value="ABC TRANSPORTER G FAMILY MEMBER 28"/>
    <property type="match status" value="1"/>
</dbReference>
<dbReference type="GO" id="GO:0016887">
    <property type="term" value="F:ATP hydrolysis activity"/>
    <property type="evidence" value="ECO:0007669"/>
    <property type="project" value="InterPro"/>
</dbReference>
<evidence type="ECO:0000256" key="4">
    <source>
        <dbReference type="ARBA" id="ARBA00022692"/>
    </source>
</evidence>
<dbReference type="Pfam" id="PF00005">
    <property type="entry name" value="ABC_tran"/>
    <property type="match status" value="1"/>
</dbReference>
<evidence type="ECO:0000313" key="9">
    <source>
        <dbReference type="Proteomes" id="UP000887577"/>
    </source>
</evidence>
<evidence type="ECO:0000256" key="1">
    <source>
        <dbReference type="ARBA" id="ARBA00004141"/>
    </source>
</evidence>
<protein>
    <submittedName>
        <fullName evidence="10">ABC transporter domain-containing protein</fullName>
    </submittedName>
</protein>
<evidence type="ECO:0000256" key="5">
    <source>
        <dbReference type="ARBA" id="ARBA00022989"/>
    </source>
</evidence>
<keyword evidence="4" id="KW-0812">Transmembrane</keyword>
<organism evidence="9 10">
    <name type="scientific">Panagrolaimus superbus</name>
    <dbReference type="NCBI Taxonomy" id="310955"/>
    <lineage>
        <taxon>Eukaryota</taxon>
        <taxon>Metazoa</taxon>
        <taxon>Ecdysozoa</taxon>
        <taxon>Nematoda</taxon>
        <taxon>Chromadorea</taxon>
        <taxon>Rhabditida</taxon>
        <taxon>Tylenchina</taxon>
        <taxon>Panagrolaimomorpha</taxon>
        <taxon>Panagrolaimoidea</taxon>
        <taxon>Panagrolaimidae</taxon>
        <taxon>Panagrolaimus</taxon>
    </lineage>
</organism>
<evidence type="ECO:0000313" key="10">
    <source>
        <dbReference type="WBParaSite" id="PSU_v2.g4108.t1"/>
    </source>
</evidence>
<keyword evidence="6" id="KW-0472">Membrane</keyword>
<evidence type="ECO:0000256" key="7">
    <source>
        <dbReference type="SAM" id="MobiDB-lite"/>
    </source>
</evidence>
<keyword evidence="3" id="KW-0813">Transport</keyword>
<dbReference type="GO" id="GO:0005524">
    <property type="term" value="F:ATP binding"/>
    <property type="evidence" value="ECO:0007669"/>
    <property type="project" value="InterPro"/>
</dbReference>
<feature type="region of interest" description="Disordered" evidence="7">
    <location>
        <begin position="73"/>
        <end position="113"/>
    </location>
</feature>
<dbReference type="WBParaSite" id="PSU_v2.g4108.t1">
    <property type="protein sequence ID" value="PSU_v2.g4108.t1"/>
    <property type="gene ID" value="PSU_v2.g4108"/>
</dbReference>